<feature type="region of interest" description="Disordered" evidence="1">
    <location>
        <begin position="80"/>
        <end position="99"/>
    </location>
</feature>
<protein>
    <submittedName>
        <fullName evidence="2">Uncharacterized protein</fullName>
    </submittedName>
</protein>
<comment type="caution">
    <text evidence="2">The sequence shown here is derived from an EMBL/GenBank/DDBJ whole genome shotgun (WGS) entry which is preliminary data.</text>
</comment>
<dbReference type="PATRIC" id="fig|1330534.3.peg.3335"/>
<evidence type="ECO:0000313" key="3">
    <source>
        <dbReference type="Proteomes" id="UP000016860"/>
    </source>
</evidence>
<gene>
    <name evidence="2" type="ORF">L323_16825</name>
</gene>
<sequence length="196" mass="22353">MKLRITDKDLAELTVEQKQNLCDLWLPQAYDVAVANVCVDAAEEKYNQITFVIGGLNITKRNDIILYDMKFLPDNLFTMPAENNSQSDTDTDTEHPDDSLNDDFAEDFSIDEDFSFELQRPESFNKEDCLPLLDIGQMIDILERKNFGDCEFSLSVAFDDKTFDMGKNASLTEMYSGDSNNCELCDILWHSLKAVL</sequence>
<dbReference type="OrthoDB" id="2082956at2"/>
<dbReference type="EMBL" id="ATAY01000088">
    <property type="protein sequence ID" value="EPR09226.1"/>
    <property type="molecule type" value="Genomic_DNA"/>
</dbReference>
<organism evidence="2 3">
    <name type="scientific">Ruminiclostridium papyrosolvens C7</name>
    <dbReference type="NCBI Taxonomy" id="1330534"/>
    <lineage>
        <taxon>Bacteria</taxon>
        <taxon>Bacillati</taxon>
        <taxon>Bacillota</taxon>
        <taxon>Clostridia</taxon>
        <taxon>Eubacteriales</taxon>
        <taxon>Oscillospiraceae</taxon>
        <taxon>Ruminiclostridium</taxon>
    </lineage>
</organism>
<name>U4QXN2_9FIRM</name>
<accession>U4QXN2</accession>
<evidence type="ECO:0000313" key="2">
    <source>
        <dbReference type="EMBL" id="EPR09226.1"/>
    </source>
</evidence>
<proteinExistence type="predicted"/>
<reference evidence="2 3" key="1">
    <citation type="journal article" date="2013" name="Genome Announc.">
        <title>Draft Genome Sequence of the Cellulolytic Bacterium Clostridium papyrosolvens C7 (ATCC 700395).</title>
        <authorList>
            <person name="Zepeda V."/>
            <person name="Dassa B."/>
            <person name="Borovok I."/>
            <person name="Lamed R."/>
            <person name="Bayer E.A."/>
            <person name="Cate J.H."/>
        </authorList>
    </citation>
    <scope>NUCLEOTIDE SEQUENCE [LARGE SCALE GENOMIC DNA]</scope>
    <source>
        <strain evidence="2 3">C7</strain>
    </source>
</reference>
<dbReference type="RefSeq" id="WP_020816766.1">
    <property type="nucleotide sequence ID" value="NZ_ATAY01000088.1"/>
</dbReference>
<dbReference type="Proteomes" id="UP000016860">
    <property type="component" value="Unassembled WGS sequence"/>
</dbReference>
<evidence type="ECO:0000256" key="1">
    <source>
        <dbReference type="SAM" id="MobiDB-lite"/>
    </source>
</evidence>
<dbReference type="AlphaFoldDB" id="U4QXN2"/>